<dbReference type="Pfam" id="PF01464">
    <property type="entry name" value="SLT"/>
    <property type="match status" value="1"/>
</dbReference>
<organism evidence="5 6">
    <name type="scientific">Crenothrix polyspora</name>
    <dbReference type="NCBI Taxonomy" id="360316"/>
    <lineage>
        <taxon>Bacteria</taxon>
        <taxon>Pseudomonadati</taxon>
        <taxon>Pseudomonadota</taxon>
        <taxon>Gammaproteobacteria</taxon>
        <taxon>Methylococcales</taxon>
        <taxon>Crenotrichaceae</taxon>
        <taxon>Crenothrix</taxon>
    </lineage>
</organism>
<proteinExistence type="inferred from homology"/>
<evidence type="ECO:0000313" key="5">
    <source>
        <dbReference type="EMBL" id="SJM91212.1"/>
    </source>
</evidence>
<dbReference type="GO" id="GO:0008932">
    <property type="term" value="F:lytic endotransglycosylase activity"/>
    <property type="evidence" value="ECO:0007669"/>
    <property type="project" value="TreeGrafter"/>
</dbReference>
<feature type="signal peptide" evidence="3">
    <location>
        <begin position="1"/>
        <end position="22"/>
    </location>
</feature>
<evidence type="ECO:0000256" key="1">
    <source>
        <dbReference type="ARBA" id="ARBA00007734"/>
    </source>
</evidence>
<protein>
    <submittedName>
        <fullName evidence="5">Membrane-bound lytic murein transglycosylase D</fullName>
    </submittedName>
</protein>
<dbReference type="SUPFAM" id="SSF54106">
    <property type="entry name" value="LysM domain"/>
    <property type="match status" value="3"/>
</dbReference>
<keyword evidence="6" id="KW-1185">Reference proteome</keyword>
<dbReference type="InterPro" id="IPR023346">
    <property type="entry name" value="Lysozyme-like_dom_sf"/>
</dbReference>
<dbReference type="CDD" id="cd00118">
    <property type="entry name" value="LysM"/>
    <property type="match status" value="3"/>
</dbReference>
<dbReference type="OrthoDB" id="9815002at2"/>
<dbReference type="SUPFAM" id="SSF53955">
    <property type="entry name" value="Lysozyme-like"/>
    <property type="match status" value="1"/>
</dbReference>
<dbReference type="RefSeq" id="WP_087142848.1">
    <property type="nucleotide sequence ID" value="NZ_FUKI01000090.1"/>
</dbReference>
<feature type="region of interest" description="Disordered" evidence="2">
    <location>
        <begin position="340"/>
        <end position="436"/>
    </location>
</feature>
<feature type="domain" description="LysM" evidence="4">
    <location>
        <begin position="446"/>
        <end position="489"/>
    </location>
</feature>
<keyword evidence="3" id="KW-0732">Signal</keyword>
<dbReference type="InterPro" id="IPR036779">
    <property type="entry name" value="LysM_dom_sf"/>
</dbReference>
<dbReference type="Proteomes" id="UP000195667">
    <property type="component" value="Unassembled WGS sequence"/>
</dbReference>
<dbReference type="GO" id="GO:0016020">
    <property type="term" value="C:membrane"/>
    <property type="evidence" value="ECO:0007669"/>
    <property type="project" value="InterPro"/>
</dbReference>
<dbReference type="EMBL" id="FUKI01000090">
    <property type="protein sequence ID" value="SJM91212.1"/>
    <property type="molecule type" value="Genomic_DNA"/>
</dbReference>
<dbReference type="InterPro" id="IPR008258">
    <property type="entry name" value="Transglycosylase_SLT_dom_1"/>
</dbReference>
<evidence type="ECO:0000256" key="3">
    <source>
        <dbReference type="SAM" id="SignalP"/>
    </source>
</evidence>
<evidence type="ECO:0000259" key="4">
    <source>
        <dbReference type="PROSITE" id="PS51782"/>
    </source>
</evidence>
<dbReference type="Pfam" id="PF01476">
    <property type="entry name" value="LysM"/>
    <property type="match status" value="3"/>
</dbReference>
<dbReference type="InterPro" id="IPR000189">
    <property type="entry name" value="Transglyc_AS"/>
</dbReference>
<dbReference type="PROSITE" id="PS51257">
    <property type="entry name" value="PROKAR_LIPOPROTEIN"/>
    <property type="match status" value="1"/>
</dbReference>
<dbReference type="PANTHER" id="PTHR33734">
    <property type="entry name" value="LYSM DOMAIN-CONTAINING GPI-ANCHORED PROTEIN 2"/>
    <property type="match status" value="1"/>
</dbReference>
<accession>A0A1R4H4N5</accession>
<dbReference type="PROSITE" id="PS00922">
    <property type="entry name" value="TRANSGLYCOSYLASE"/>
    <property type="match status" value="1"/>
</dbReference>
<dbReference type="CDD" id="cd16894">
    <property type="entry name" value="MltD-like"/>
    <property type="match status" value="1"/>
</dbReference>
<comment type="similarity">
    <text evidence="1">Belongs to the transglycosylase Slt family.</text>
</comment>
<evidence type="ECO:0000313" key="6">
    <source>
        <dbReference type="Proteomes" id="UP000195667"/>
    </source>
</evidence>
<dbReference type="SMART" id="SM00257">
    <property type="entry name" value="LysM"/>
    <property type="match status" value="3"/>
</dbReference>
<dbReference type="GO" id="GO:0000270">
    <property type="term" value="P:peptidoglycan metabolic process"/>
    <property type="evidence" value="ECO:0007669"/>
    <property type="project" value="InterPro"/>
</dbReference>
<reference evidence="6" key="1">
    <citation type="submission" date="2017-02" db="EMBL/GenBank/DDBJ databases">
        <authorList>
            <person name="Daims H."/>
        </authorList>
    </citation>
    <scope>NUCLEOTIDE SEQUENCE [LARGE SCALE GENOMIC DNA]</scope>
</reference>
<feature type="chain" id="PRO_5012774474" evidence="3">
    <location>
        <begin position="23"/>
        <end position="635"/>
    </location>
</feature>
<name>A0A1R4H4N5_9GAMM</name>
<dbReference type="InterPro" id="IPR018392">
    <property type="entry name" value="LysM"/>
</dbReference>
<dbReference type="PANTHER" id="PTHR33734:SF22">
    <property type="entry name" value="MEMBRANE-BOUND LYTIC MUREIN TRANSGLYCOSYLASE D"/>
    <property type="match status" value="1"/>
</dbReference>
<sequence length="635" mass="71871">MYSNSNRSASFLLVLASLIAVGCSETPDEPIAIEGAPPVAYTPDFKYKPLKKPYNSSFSKSKHKVYSGDSATVWGRMLSMYALPEVNSERVDKQLNWYLDHPDYIARIQERAAPYMHLILDELEAKNLPGELALLPVVESAFIPEAYSRSDASGLWQFIPSTGRFFGLKQNAWYDGRRDIYASTKAATSFLQDLGETFGGDWCLALASYNFGKGNIGKAIEKNEYNGRPTDYWSLDLPQETEDYVPRLLAIAKLFANADKYNVHLQNIPNKAYCALVNIGSQLDLDVAAEMAEMPLQSFLKLNPGFKKDSTAPEGPHHLLVPVTKLQKFKENLAELPYDERVDQRQRDEEMLAERQRRAEQQRADRERREDLQQAQRERLEDQRDEQRQHHEEQLALRQKEYAEAERKRRDEKLLAQSRRDKQEQDRHEHETLAQHQHDEYASFTGRYKVRSGETLNSIASRNHTTVKALRQANHLAASSVNYGTVLRIPSSKNAEAIAEIKAVTKEAKNSSKPENSRFYTVQKGDTFWNVSQRFSLSPKTLAEWNGMSTKGALRSGQRLVIKGSSHSQSPQQLASSSSTRLIRYTVKKGDTLTQICKKFGVSAGDLRKSNSDLGKGLRSGLKLKIVTDSSDPTI</sequence>
<feature type="domain" description="LysM" evidence="4">
    <location>
        <begin position="583"/>
        <end position="626"/>
    </location>
</feature>
<gene>
    <name evidence="5" type="primary">mltD</name>
    <name evidence="5" type="ORF">CRENPOLYSF1_180040</name>
</gene>
<dbReference type="Gene3D" id="1.10.530.10">
    <property type="match status" value="1"/>
</dbReference>
<dbReference type="AlphaFoldDB" id="A0A1R4H4N5"/>
<feature type="domain" description="LysM" evidence="4">
    <location>
        <begin position="518"/>
        <end position="562"/>
    </location>
</feature>
<dbReference type="Gene3D" id="3.10.350.10">
    <property type="entry name" value="LysM domain"/>
    <property type="match status" value="3"/>
</dbReference>
<dbReference type="PROSITE" id="PS51782">
    <property type="entry name" value="LYSM"/>
    <property type="match status" value="3"/>
</dbReference>
<evidence type="ECO:0000256" key="2">
    <source>
        <dbReference type="SAM" id="MobiDB-lite"/>
    </source>
</evidence>